<organism evidence="1 2">
    <name type="scientific">Novosphingobium pituita</name>
    <dbReference type="NCBI Taxonomy" id="3056842"/>
    <lineage>
        <taxon>Bacteria</taxon>
        <taxon>Pseudomonadati</taxon>
        <taxon>Pseudomonadota</taxon>
        <taxon>Alphaproteobacteria</taxon>
        <taxon>Sphingomonadales</taxon>
        <taxon>Sphingomonadaceae</taxon>
        <taxon>Novosphingobium</taxon>
    </lineage>
</organism>
<dbReference type="Proteomes" id="UP001187221">
    <property type="component" value="Unassembled WGS sequence"/>
</dbReference>
<keyword evidence="2" id="KW-1185">Reference proteome</keyword>
<gene>
    <name evidence="1" type="ORF">NUTIK01_25190</name>
</gene>
<comment type="caution">
    <text evidence="1">The sequence shown here is derived from an EMBL/GenBank/DDBJ whole genome shotgun (WGS) entry which is preliminary data.</text>
</comment>
<name>A0ABQ6P902_9SPHN</name>
<reference evidence="1 2" key="1">
    <citation type="submission" date="2023-06" db="EMBL/GenBank/DDBJ databases">
        <title>Draft genome sequence of Novosphingobium sp. strain IK01.</title>
        <authorList>
            <person name="Hatamoto M."/>
            <person name="Ikarashi T."/>
            <person name="Yamaguchi T."/>
        </authorList>
    </citation>
    <scope>NUCLEOTIDE SEQUENCE [LARGE SCALE GENOMIC DNA]</scope>
    <source>
        <strain evidence="1 2">IK01</strain>
    </source>
</reference>
<protein>
    <submittedName>
        <fullName evidence="1">Uncharacterized protein</fullName>
    </submittedName>
</protein>
<evidence type="ECO:0000313" key="2">
    <source>
        <dbReference type="Proteomes" id="UP001187221"/>
    </source>
</evidence>
<proteinExistence type="predicted"/>
<evidence type="ECO:0000313" key="1">
    <source>
        <dbReference type="EMBL" id="GMM61742.1"/>
    </source>
</evidence>
<accession>A0ABQ6P902</accession>
<sequence length="68" mass="7111">MAVTASIRDANCAAESCSARPEVLIVLLPSDASNWAVADDEDVAEMAAVVELVGEVAMWSRTTGIIAF</sequence>
<dbReference type="EMBL" id="BTFW01000001">
    <property type="protein sequence ID" value="GMM61742.1"/>
    <property type="molecule type" value="Genomic_DNA"/>
</dbReference>